<reference evidence="2 3" key="1">
    <citation type="submission" date="2016-10" db="EMBL/GenBank/DDBJ databases">
        <authorList>
            <person name="Varghese N."/>
            <person name="Submissions S."/>
        </authorList>
    </citation>
    <scope>NUCLEOTIDE SEQUENCE [LARGE SCALE GENOMIC DNA]</scope>
    <source>
        <strain evidence="2 3">DSM 17997</strain>
    </source>
</reference>
<proteinExistence type="predicted"/>
<feature type="domain" description="N-acetyltransferase" evidence="1">
    <location>
        <begin position="107"/>
        <end position="168"/>
    </location>
</feature>
<dbReference type="PANTHER" id="PTHR42791:SF1">
    <property type="entry name" value="N-ACETYLTRANSFERASE DOMAIN-CONTAINING PROTEIN"/>
    <property type="match status" value="1"/>
</dbReference>
<dbReference type="CDD" id="cd04301">
    <property type="entry name" value="NAT_SF"/>
    <property type="match status" value="1"/>
</dbReference>
<gene>
    <name evidence="2" type="ORF">SAMN05444412_11634</name>
</gene>
<evidence type="ECO:0000259" key="1">
    <source>
        <dbReference type="Pfam" id="PF00583"/>
    </source>
</evidence>
<comment type="caution">
    <text evidence="2">The sequence shown here is derived from an EMBL/GenBank/DDBJ whole genome shotgun (WGS) entry which is preliminary data.</text>
</comment>
<evidence type="ECO:0000313" key="2">
    <source>
        <dbReference type="EMBL" id="SDZ47248.1"/>
    </source>
</evidence>
<dbReference type="PANTHER" id="PTHR42791">
    <property type="entry name" value="GNAT FAMILY ACETYLTRANSFERASE"/>
    <property type="match status" value="1"/>
</dbReference>
<dbReference type="InterPro" id="IPR052523">
    <property type="entry name" value="Trichothecene_AcTrans"/>
</dbReference>
<dbReference type="InterPro" id="IPR016181">
    <property type="entry name" value="Acyl_CoA_acyltransferase"/>
</dbReference>
<dbReference type="EMBL" id="FNQC01000016">
    <property type="protein sequence ID" value="SDZ47248.1"/>
    <property type="molecule type" value="Genomic_DNA"/>
</dbReference>
<dbReference type="InterPro" id="IPR000182">
    <property type="entry name" value="GNAT_dom"/>
</dbReference>
<dbReference type="Pfam" id="PF00583">
    <property type="entry name" value="Acetyltransf_1"/>
    <property type="match status" value="1"/>
</dbReference>
<keyword evidence="3" id="KW-1185">Reference proteome</keyword>
<organism evidence="2 3">
    <name type="scientific">Rhodonellum ikkaensis</name>
    <dbReference type="NCBI Taxonomy" id="336829"/>
    <lineage>
        <taxon>Bacteria</taxon>
        <taxon>Pseudomonadati</taxon>
        <taxon>Bacteroidota</taxon>
        <taxon>Cytophagia</taxon>
        <taxon>Cytophagales</taxon>
        <taxon>Cytophagaceae</taxon>
        <taxon>Rhodonellum</taxon>
    </lineage>
</organism>
<dbReference type="Gene3D" id="3.40.630.30">
    <property type="match status" value="1"/>
</dbReference>
<name>A0A1H3TBK8_9BACT</name>
<evidence type="ECO:0000313" key="3">
    <source>
        <dbReference type="Proteomes" id="UP000199663"/>
    </source>
</evidence>
<sequence>MKRATKSDQEKVVSILVDAFKDNKSILYIAGKEENKIRFLMSYSFVSCLRNGDVFVSKDGESCALLQFFDKKKFSIREIYWDLRLILKTIGLANVAKVLSREAFIKKHYPKENFTYLWFIGVNPKKQGLGAGTELLKNVLEYSQNLRRPVYLETSTKKNIPWYIQNGFQVYETSDRFGFPFYFLKNG</sequence>
<dbReference type="SUPFAM" id="SSF55729">
    <property type="entry name" value="Acyl-CoA N-acyltransferases (Nat)"/>
    <property type="match status" value="1"/>
</dbReference>
<dbReference type="RefSeq" id="WP_019599710.1">
    <property type="nucleotide sequence ID" value="NZ_FNQC01000016.1"/>
</dbReference>
<dbReference type="Proteomes" id="UP000199663">
    <property type="component" value="Unassembled WGS sequence"/>
</dbReference>
<protein>
    <submittedName>
        <fullName evidence="2">Acetyltransferase (GNAT) family protein</fullName>
    </submittedName>
</protein>
<accession>A0A1H3TBK8</accession>